<dbReference type="RefSeq" id="WP_035389066.1">
    <property type="nucleotide sequence ID" value="NZ_JQKF01000009.1"/>
</dbReference>
<keyword evidence="2 6" id="KW-0699">rRNA-binding</keyword>
<dbReference type="Proteomes" id="UP000032336">
    <property type="component" value="Unassembled WGS sequence"/>
</dbReference>
<protein>
    <recommendedName>
        <fullName evidence="6">Large ribosomal subunit protein uL23</fullName>
    </recommendedName>
</protein>
<dbReference type="GO" id="GO:0003735">
    <property type="term" value="F:structural constituent of ribosome"/>
    <property type="evidence" value="ECO:0007669"/>
    <property type="project" value="InterPro"/>
</dbReference>
<evidence type="ECO:0000256" key="4">
    <source>
        <dbReference type="ARBA" id="ARBA00022980"/>
    </source>
</evidence>
<comment type="function">
    <text evidence="6">One of the early assembly proteins it binds 23S rRNA. One of the proteins that surrounds the polypeptide exit tunnel on the outside of the ribosome. Forms the main docking site for trigger factor binding to the ribosome.</text>
</comment>
<dbReference type="PATRIC" id="fig|1121877.4.peg.490"/>
<dbReference type="InterPro" id="IPR013025">
    <property type="entry name" value="Ribosomal_uL23-like"/>
</dbReference>
<comment type="similarity">
    <text evidence="1 6">Belongs to the universal ribosomal protein uL23 family.</text>
</comment>
<proteinExistence type="inferred from homology"/>
<dbReference type="GeneID" id="78371781"/>
<dbReference type="EMBL" id="JXUW01000003">
    <property type="protein sequence ID" value="KJE77709.1"/>
    <property type="molecule type" value="Genomic_DNA"/>
</dbReference>
<dbReference type="STRING" id="1121877.FEAC_04570"/>
<name>A0A0D8FXM9_9ACTN</name>
<keyword evidence="4 6" id="KW-0689">Ribosomal protein</keyword>
<reference evidence="7 8" key="1">
    <citation type="submission" date="2015-01" db="EMBL/GenBank/DDBJ databases">
        <title>Draft genome of the acidophilic iron oxidizer Ferrimicrobium acidiphilum strain T23.</title>
        <authorList>
            <person name="Poehlein A."/>
            <person name="Eisen S."/>
            <person name="Schloemann M."/>
            <person name="Johnson B.D."/>
            <person name="Daniel R."/>
            <person name="Muehling M."/>
        </authorList>
    </citation>
    <scope>NUCLEOTIDE SEQUENCE [LARGE SCALE GENOMIC DNA]</scope>
    <source>
        <strain evidence="7 8">T23</strain>
    </source>
</reference>
<dbReference type="GO" id="GO:1990904">
    <property type="term" value="C:ribonucleoprotein complex"/>
    <property type="evidence" value="ECO:0007669"/>
    <property type="project" value="UniProtKB-KW"/>
</dbReference>
<dbReference type="InterPro" id="IPR012677">
    <property type="entry name" value="Nucleotide-bd_a/b_plait_sf"/>
</dbReference>
<dbReference type="GO" id="GO:0019843">
    <property type="term" value="F:rRNA binding"/>
    <property type="evidence" value="ECO:0007669"/>
    <property type="project" value="UniProtKB-UniRule"/>
</dbReference>
<dbReference type="SUPFAM" id="SSF54189">
    <property type="entry name" value="Ribosomal proteins S24e, L23 and L15e"/>
    <property type="match status" value="1"/>
</dbReference>
<evidence type="ECO:0000256" key="2">
    <source>
        <dbReference type="ARBA" id="ARBA00022730"/>
    </source>
</evidence>
<organism evidence="7 8">
    <name type="scientific">Ferrimicrobium acidiphilum DSM 19497</name>
    <dbReference type="NCBI Taxonomy" id="1121877"/>
    <lineage>
        <taxon>Bacteria</taxon>
        <taxon>Bacillati</taxon>
        <taxon>Actinomycetota</taxon>
        <taxon>Acidimicrobiia</taxon>
        <taxon>Acidimicrobiales</taxon>
        <taxon>Acidimicrobiaceae</taxon>
        <taxon>Ferrimicrobium</taxon>
    </lineage>
</organism>
<dbReference type="Pfam" id="PF00276">
    <property type="entry name" value="Ribosomal_L23"/>
    <property type="match status" value="1"/>
</dbReference>
<evidence type="ECO:0000313" key="8">
    <source>
        <dbReference type="Proteomes" id="UP000032336"/>
    </source>
</evidence>
<evidence type="ECO:0000256" key="5">
    <source>
        <dbReference type="ARBA" id="ARBA00023274"/>
    </source>
</evidence>
<dbReference type="InterPro" id="IPR012678">
    <property type="entry name" value="Ribosomal_uL23/eL15/eS24_sf"/>
</dbReference>
<comment type="subunit">
    <text evidence="6">Part of the 50S ribosomal subunit. Contacts protein L29, and trigger factor when it is bound to the ribosome.</text>
</comment>
<dbReference type="GO" id="GO:0006412">
    <property type="term" value="P:translation"/>
    <property type="evidence" value="ECO:0007669"/>
    <property type="project" value="UniProtKB-UniRule"/>
</dbReference>
<dbReference type="AlphaFoldDB" id="A0A0D8FXM9"/>
<evidence type="ECO:0000313" key="7">
    <source>
        <dbReference type="EMBL" id="KJE77709.1"/>
    </source>
</evidence>
<dbReference type="OrthoDB" id="9793353at2"/>
<dbReference type="FunFam" id="3.30.70.330:FF:000001">
    <property type="entry name" value="50S ribosomal protein L23"/>
    <property type="match status" value="1"/>
</dbReference>
<dbReference type="eggNOG" id="COG0089">
    <property type="taxonomic scope" value="Bacteria"/>
</dbReference>
<dbReference type="HAMAP" id="MF_01369_B">
    <property type="entry name" value="Ribosomal_uL23_B"/>
    <property type="match status" value="1"/>
</dbReference>
<dbReference type="PANTHER" id="PTHR11620">
    <property type="entry name" value="60S RIBOSOMAL PROTEIN L23A"/>
    <property type="match status" value="1"/>
</dbReference>
<dbReference type="Gene3D" id="3.30.70.330">
    <property type="match status" value="1"/>
</dbReference>
<evidence type="ECO:0000256" key="6">
    <source>
        <dbReference type="HAMAP-Rule" id="MF_01369"/>
    </source>
</evidence>
<keyword evidence="3 6" id="KW-0694">RNA-binding</keyword>
<dbReference type="GO" id="GO:0005840">
    <property type="term" value="C:ribosome"/>
    <property type="evidence" value="ECO:0007669"/>
    <property type="project" value="UniProtKB-KW"/>
</dbReference>
<comment type="caution">
    <text evidence="7">The sequence shown here is derived from an EMBL/GenBank/DDBJ whole genome shotgun (WGS) entry which is preliminary data.</text>
</comment>
<dbReference type="NCBIfam" id="NF004363">
    <property type="entry name" value="PRK05738.2-4"/>
    <property type="match status" value="1"/>
</dbReference>
<keyword evidence="5 6" id="KW-0687">Ribonucleoprotein</keyword>
<sequence>MHAGDRYQVLRRPLVSEKSYNLMDTGVYTFEVDTDATKIDVRKAVEKLFEVKVAKVNTLNRKGKSTRNRRTGKVSFRPDTKIAYVTLREGFAIELLQR</sequence>
<evidence type="ECO:0000256" key="1">
    <source>
        <dbReference type="ARBA" id="ARBA00006700"/>
    </source>
</evidence>
<keyword evidence="8" id="KW-1185">Reference proteome</keyword>
<gene>
    <name evidence="6 7" type="primary">rplW</name>
    <name evidence="7" type="ORF">FEAC_04570</name>
</gene>
<evidence type="ECO:0000256" key="3">
    <source>
        <dbReference type="ARBA" id="ARBA00022884"/>
    </source>
</evidence>
<accession>A0A0D8FXM9</accession>